<keyword evidence="1" id="KW-1133">Transmembrane helix</keyword>
<gene>
    <name evidence="2" type="ORF">DFR75_107166</name>
</gene>
<evidence type="ECO:0000313" key="2">
    <source>
        <dbReference type="EMBL" id="TDP31941.1"/>
    </source>
</evidence>
<dbReference type="Proteomes" id="UP000295087">
    <property type="component" value="Unassembled WGS sequence"/>
</dbReference>
<organism evidence="2 3">
    <name type="scientific">Nocardia ignorata</name>
    <dbReference type="NCBI Taxonomy" id="145285"/>
    <lineage>
        <taxon>Bacteria</taxon>
        <taxon>Bacillati</taxon>
        <taxon>Actinomycetota</taxon>
        <taxon>Actinomycetes</taxon>
        <taxon>Mycobacteriales</taxon>
        <taxon>Nocardiaceae</taxon>
        <taxon>Nocardia</taxon>
    </lineage>
</organism>
<evidence type="ECO:0000313" key="3">
    <source>
        <dbReference type="Proteomes" id="UP000295087"/>
    </source>
</evidence>
<evidence type="ECO:0000256" key="1">
    <source>
        <dbReference type="SAM" id="Phobius"/>
    </source>
</evidence>
<keyword evidence="3" id="KW-1185">Reference proteome</keyword>
<feature type="transmembrane region" description="Helical" evidence="1">
    <location>
        <begin position="110"/>
        <end position="134"/>
    </location>
</feature>
<feature type="transmembrane region" description="Helical" evidence="1">
    <location>
        <begin position="12"/>
        <end position="29"/>
    </location>
</feature>
<protein>
    <submittedName>
        <fullName evidence="2">Uncharacterized protein</fullName>
    </submittedName>
</protein>
<keyword evidence="1" id="KW-0472">Membrane</keyword>
<sequence length="154" mass="16750">MAIQDNRRRTRNLRLAAVTFAIGFGVHGLDHLRRGMDASPMSIMIGGNVQAVLVAVAVLMTMTYRYRAPEAAIGIGFGSAAVFTYAHLLPTFWADYQDSYISLPHTNVTWFSWLSAITEIGTGLVYGFVGVGVLRARKSTDPSARLDASPGTNR</sequence>
<proteinExistence type="predicted"/>
<accession>A0A4R6P327</accession>
<feature type="transmembrane region" description="Helical" evidence="1">
    <location>
        <begin position="41"/>
        <end position="59"/>
    </location>
</feature>
<dbReference type="EMBL" id="SNXK01000007">
    <property type="protein sequence ID" value="TDP31941.1"/>
    <property type="molecule type" value="Genomic_DNA"/>
</dbReference>
<name>A0A4R6P327_NOCIG</name>
<reference evidence="2 3" key="1">
    <citation type="submission" date="2019-03" db="EMBL/GenBank/DDBJ databases">
        <title>Genomic Encyclopedia of Type Strains, Phase IV (KMG-IV): sequencing the most valuable type-strain genomes for metagenomic binning, comparative biology and taxonomic classification.</title>
        <authorList>
            <person name="Goeker M."/>
        </authorList>
    </citation>
    <scope>NUCLEOTIDE SEQUENCE [LARGE SCALE GENOMIC DNA]</scope>
    <source>
        <strain evidence="2 3">DSM 44496</strain>
    </source>
</reference>
<feature type="transmembrane region" description="Helical" evidence="1">
    <location>
        <begin position="71"/>
        <end position="90"/>
    </location>
</feature>
<dbReference type="AlphaFoldDB" id="A0A4R6P327"/>
<keyword evidence="1" id="KW-0812">Transmembrane</keyword>
<comment type="caution">
    <text evidence="2">The sequence shown here is derived from an EMBL/GenBank/DDBJ whole genome shotgun (WGS) entry which is preliminary data.</text>
</comment>